<dbReference type="EMBL" id="MRCE01000027">
    <property type="protein sequence ID" value="OKH33672.1"/>
    <property type="molecule type" value="Genomic_DNA"/>
</dbReference>
<dbReference type="OrthoDB" id="466884at2"/>
<accession>A0A1U7IAX5</accession>
<comment type="caution">
    <text evidence="1">The sequence shown here is derived from an EMBL/GenBank/DDBJ whole genome shotgun (WGS) entry which is preliminary data.</text>
</comment>
<evidence type="ECO:0000313" key="1">
    <source>
        <dbReference type="EMBL" id="OKH33672.1"/>
    </source>
</evidence>
<protein>
    <submittedName>
        <fullName evidence="1">Uncharacterized protein</fullName>
    </submittedName>
</protein>
<organism evidence="1 2">
    <name type="scientific">[Phormidium ambiguum] IAM M-71</name>
    <dbReference type="NCBI Taxonomy" id="454136"/>
    <lineage>
        <taxon>Bacteria</taxon>
        <taxon>Bacillati</taxon>
        <taxon>Cyanobacteriota</taxon>
        <taxon>Cyanophyceae</taxon>
        <taxon>Oscillatoriophycideae</taxon>
        <taxon>Aerosakkonematales</taxon>
        <taxon>Aerosakkonemataceae</taxon>
        <taxon>Floridanema</taxon>
    </lineage>
</organism>
<evidence type="ECO:0000313" key="2">
    <source>
        <dbReference type="Proteomes" id="UP000185860"/>
    </source>
</evidence>
<gene>
    <name evidence="1" type="ORF">NIES2119_22360</name>
</gene>
<dbReference type="Proteomes" id="UP000185860">
    <property type="component" value="Unassembled WGS sequence"/>
</dbReference>
<reference evidence="1 2" key="1">
    <citation type="submission" date="2016-11" db="EMBL/GenBank/DDBJ databases">
        <title>Draft Genome Sequences of Nine Cyanobacterial Strains from Diverse Habitats.</title>
        <authorList>
            <person name="Zhu T."/>
            <person name="Hou S."/>
            <person name="Lu X."/>
            <person name="Hess W.R."/>
        </authorList>
    </citation>
    <scope>NUCLEOTIDE SEQUENCE [LARGE SCALE GENOMIC DNA]</scope>
    <source>
        <strain evidence="1 2">IAM M-71</strain>
    </source>
</reference>
<name>A0A1U7IAX5_9CYAN</name>
<proteinExistence type="predicted"/>
<dbReference type="AlphaFoldDB" id="A0A1U7IAX5"/>
<sequence>MIRSLVKSAFQTGCLSVASEGLIGQVLANKGYQSADLDALSSLYKAVNSGQIEREARGAVTPTLLIEYVAPCPEDTHLTSICDWRHIVYS</sequence>